<dbReference type="Proteomes" id="UP000003752">
    <property type="component" value="Unassembled WGS sequence"/>
</dbReference>
<accession>C0XN38</accession>
<sequence length="47" mass="5576">MNDVQQNFFAFESNRTLLSFNCLALILERMEVIATGDKSRYNRFLKM</sequence>
<name>C0XN38_LENH9</name>
<organism evidence="1 2">
    <name type="scientific">Lentilactobacillus hilgardii (strain ATCC 8290 / DSM 20176 / CCUG 30140 / JCM 1155 / KCTC 3500 / NBRC 15886 / NCIMB 8040 / NRRL B-1843 / 9)</name>
    <dbReference type="NCBI Taxonomy" id="1423757"/>
    <lineage>
        <taxon>Bacteria</taxon>
        <taxon>Bacillati</taxon>
        <taxon>Bacillota</taxon>
        <taxon>Bacilli</taxon>
        <taxon>Lactobacillales</taxon>
        <taxon>Lactobacillaceae</taxon>
        <taxon>Lentilactobacillus</taxon>
    </lineage>
</organism>
<keyword evidence="2" id="KW-1185">Reference proteome</keyword>
<gene>
    <name evidence="1" type="ORF">HMPREF0519_2649</name>
</gene>
<comment type="caution">
    <text evidence="1">The sequence shown here is derived from an EMBL/GenBank/DDBJ whole genome shotgun (WGS) entry which is preliminary data.</text>
</comment>
<evidence type="ECO:0000313" key="1">
    <source>
        <dbReference type="EMBL" id="EEI23212.1"/>
    </source>
</evidence>
<reference evidence="1 2" key="1">
    <citation type="submission" date="2009-01" db="EMBL/GenBank/DDBJ databases">
        <authorList>
            <person name="Qin X."/>
            <person name="Bachman B."/>
            <person name="Battles P."/>
            <person name="Bell A."/>
            <person name="Bess C."/>
            <person name="Bickham C."/>
            <person name="Chaboub L."/>
            <person name="Chen D."/>
            <person name="Coyle M."/>
            <person name="Deiros D.R."/>
            <person name="Dinh H."/>
            <person name="Forbes L."/>
            <person name="Fowler G."/>
            <person name="Francisco L."/>
            <person name="Fu Q."/>
            <person name="Gubbala S."/>
            <person name="Hale W."/>
            <person name="Han Y."/>
            <person name="Hemphill L."/>
            <person name="Highlander S.K."/>
            <person name="Hirani K."/>
            <person name="Hogues M."/>
            <person name="Jackson L."/>
            <person name="Jakkamsetti A."/>
            <person name="Javaid M."/>
            <person name="Jiang H."/>
            <person name="Korchina V."/>
            <person name="Kovar C."/>
            <person name="Lara F."/>
            <person name="Lee S."/>
            <person name="Mata R."/>
            <person name="Mathew T."/>
            <person name="Moen C."/>
            <person name="Morales K."/>
            <person name="Munidasa M."/>
            <person name="Nazareth L."/>
            <person name="Ngo R."/>
            <person name="Nguyen L."/>
            <person name="Okwuonu G."/>
            <person name="Ongeri F."/>
            <person name="Patil S."/>
            <person name="Petrosino J."/>
            <person name="Pham C."/>
            <person name="Pham P."/>
            <person name="Pu L.-L."/>
            <person name="Puazo M."/>
            <person name="Raj R."/>
            <person name="Reid J."/>
            <person name="Rouhana J."/>
            <person name="Saada N."/>
            <person name="Shang Y."/>
            <person name="Simmons D."/>
            <person name="Thornton R."/>
            <person name="Warren J."/>
            <person name="Weissenberger G."/>
            <person name="Zhang J."/>
            <person name="Zhang L."/>
            <person name="Zhou C."/>
            <person name="Zhu D."/>
            <person name="Muzny D."/>
            <person name="Worley K."/>
            <person name="Gibbs R."/>
        </authorList>
    </citation>
    <scope>NUCLEOTIDE SEQUENCE [LARGE SCALE GENOMIC DNA]</scope>
    <source>
        <strain evidence="2">ATCC 8290 / DSM 20176 / CCUG 30140 / JCM 1155 / KCTC 3500 / NBRC 15886 / NCIMB 8040 / NRRL B-1843 / 9</strain>
    </source>
</reference>
<proteinExistence type="predicted"/>
<dbReference type="EMBL" id="ACGP01000225">
    <property type="protein sequence ID" value="EEI23212.1"/>
    <property type="molecule type" value="Genomic_DNA"/>
</dbReference>
<protein>
    <submittedName>
        <fullName evidence="1">Uncharacterized protein</fullName>
    </submittedName>
</protein>
<dbReference type="HOGENOM" id="CLU_3169476_0_0_9"/>
<dbReference type="AlphaFoldDB" id="C0XN38"/>
<evidence type="ECO:0000313" key="2">
    <source>
        <dbReference type="Proteomes" id="UP000003752"/>
    </source>
</evidence>